<evidence type="ECO:0000313" key="2">
    <source>
        <dbReference type="Proteomes" id="UP000325780"/>
    </source>
</evidence>
<name>A0A5N6TK46_ASPAV</name>
<organism evidence="1 2">
    <name type="scientific">Aspergillus avenaceus</name>
    <dbReference type="NCBI Taxonomy" id="36643"/>
    <lineage>
        <taxon>Eukaryota</taxon>
        <taxon>Fungi</taxon>
        <taxon>Dikarya</taxon>
        <taxon>Ascomycota</taxon>
        <taxon>Pezizomycotina</taxon>
        <taxon>Eurotiomycetes</taxon>
        <taxon>Eurotiomycetidae</taxon>
        <taxon>Eurotiales</taxon>
        <taxon>Aspergillaceae</taxon>
        <taxon>Aspergillus</taxon>
        <taxon>Aspergillus subgen. Circumdati</taxon>
    </lineage>
</organism>
<dbReference type="EMBL" id="ML742250">
    <property type="protein sequence ID" value="KAE8146640.1"/>
    <property type="molecule type" value="Genomic_DNA"/>
</dbReference>
<dbReference type="AlphaFoldDB" id="A0A5N6TK46"/>
<dbReference type="Proteomes" id="UP000325780">
    <property type="component" value="Unassembled WGS sequence"/>
</dbReference>
<gene>
    <name evidence="1" type="ORF">BDV25DRAFT_143508</name>
</gene>
<reference evidence="1 2" key="1">
    <citation type="submission" date="2019-04" db="EMBL/GenBank/DDBJ databases">
        <title>Friends and foes A comparative genomics study of 23 Aspergillus species from section Flavi.</title>
        <authorList>
            <consortium name="DOE Joint Genome Institute"/>
            <person name="Kjaerbolling I."/>
            <person name="Vesth T."/>
            <person name="Frisvad J.C."/>
            <person name="Nybo J.L."/>
            <person name="Theobald S."/>
            <person name="Kildgaard S."/>
            <person name="Isbrandt T."/>
            <person name="Kuo A."/>
            <person name="Sato A."/>
            <person name="Lyhne E.K."/>
            <person name="Kogle M.E."/>
            <person name="Wiebenga A."/>
            <person name="Kun R.S."/>
            <person name="Lubbers R.J."/>
            <person name="Makela M.R."/>
            <person name="Barry K."/>
            <person name="Chovatia M."/>
            <person name="Clum A."/>
            <person name="Daum C."/>
            <person name="Haridas S."/>
            <person name="He G."/>
            <person name="LaButti K."/>
            <person name="Lipzen A."/>
            <person name="Mondo S."/>
            <person name="Riley R."/>
            <person name="Salamov A."/>
            <person name="Simmons B.A."/>
            <person name="Magnuson J.K."/>
            <person name="Henrissat B."/>
            <person name="Mortensen U.H."/>
            <person name="Larsen T.O."/>
            <person name="Devries R.P."/>
            <person name="Grigoriev I.V."/>
            <person name="Machida M."/>
            <person name="Baker S.E."/>
            <person name="Andersen M.R."/>
        </authorList>
    </citation>
    <scope>NUCLEOTIDE SEQUENCE [LARGE SCALE GENOMIC DNA]</scope>
    <source>
        <strain evidence="1 2">IBT 18842</strain>
    </source>
</reference>
<keyword evidence="2" id="KW-1185">Reference proteome</keyword>
<protein>
    <submittedName>
        <fullName evidence="1">Uncharacterized protein</fullName>
    </submittedName>
</protein>
<sequence length="329" mass="37459">MCFNKTKTETGSINFIHRSVYDHFEKNHTEDLSEALKNFKVDDAIRNMFLAHLSLNELYPETVDSVFQFDIDKIIRLSPEESVTFRFLDAFHSALTGRLLACDGSNFNDPFSKEAFWPYLIYSLSPGYSQLKITRDPNLGYDKAQSADILFNLFLAVGDTGDLRCLMVIKPYLEASIFETRSDLTRLAVVSAAFNVGLNHIPKLSKQDKKLYGTVLKKVMALNASIAPYTTLAYTENIAKSTTVISFNTPTEWFLIGTLERDPETIQFYQNKGVQIWRRYSLHEILDIWELGDAPSIQQLLEAKVPEEKSTLMLTEPVDDKKHVDAESV</sequence>
<proteinExistence type="predicted"/>
<accession>A0A5N6TK46</accession>
<evidence type="ECO:0000313" key="1">
    <source>
        <dbReference type="EMBL" id="KAE8146640.1"/>
    </source>
</evidence>